<evidence type="ECO:0000313" key="6">
    <source>
        <dbReference type="Proteomes" id="UP001529510"/>
    </source>
</evidence>
<dbReference type="Gene3D" id="3.10.10.10">
    <property type="entry name" value="HIV Type 1 Reverse Transcriptase, subunit A, domain 1"/>
    <property type="match status" value="1"/>
</dbReference>
<feature type="domain" description="Reverse transcriptase" evidence="4">
    <location>
        <begin position="420"/>
        <end position="602"/>
    </location>
</feature>
<proteinExistence type="inferred from homology"/>
<dbReference type="Pfam" id="PF00078">
    <property type="entry name" value="RVT_1"/>
    <property type="match status" value="1"/>
</dbReference>
<dbReference type="SUPFAM" id="SSF56672">
    <property type="entry name" value="DNA/RNA polymerases"/>
    <property type="match status" value="1"/>
</dbReference>
<feature type="non-terminal residue" evidence="5">
    <location>
        <position position="1"/>
    </location>
</feature>
<organism evidence="5 6">
    <name type="scientific">Cirrhinus mrigala</name>
    <name type="common">Mrigala</name>
    <dbReference type="NCBI Taxonomy" id="683832"/>
    <lineage>
        <taxon>Eukaryota</taxon>
        <taxon>Metazoa</taxon>
        <taxon>Chordata</taxon>
        <taxon>Craniata</taxon>
        <taxon>Vertebrata</taxon>
        <taxon>Euteleostomi</taxon>
        <taxon>Actinopterygii</taxon>
        <taxon>Neopterygii</taxon>
        <taxon>Teleostei</taxon>
        <taxon>Ostariophysi</taxon>
        <taxon>Cypriniformes</taxon>
        <taxon>Cyprinidae</taxon>
        <taxon>Labeoninae</taxon>
        <taxon>Labeonini</taxon>
        <taxon>Cirrhinus</taxon>
    </lineage>
</organism>
<dbReference type="AlphaFoldDB" id="A0ABD0MY35"/>
<evidence type="ECO:0000259" key="4">
    <source>
        <dbReference type="PROSITE" id="PS50878"/>
    </source>
</evidence>
<feature type="region of interest" description="Disordered" evidence="3">
    <location>
        <begin position="22"/>
        <end position="49"/>
    </location>
</feature>
<protein>
    <recommendedName>
        <fullName evidence="2">ribonuclease H</fullName>
        <ecNumber evidence="2">3.1.26.4</ecNumber>
    </recommendedName>
</protein>
<dbReference type="Gene3D" id="3.30.70.270">
    <property type="match status" value="1"/>
</dbReference>
<dbReference type="InterPro" id="IPR043502">
    <property type="entry name" value="DNA/RNA_pol_sf"/>
</dbReference>
<dbReference type="InterPro" id="IPR000477">
    <property type="entry name" value="RT_dom"/>
</dbReference>
<dbReference type="Gene3D" id="1.10.287.3160">
    <property type="match status" value="1"/>
</dbReference>
<dbReference type="GO" id="GO:0004523">
    <property type="term" value="F:RNA-DNA hybrid ribonuclease activity"/>
    <property type="evidence" value="ECO:0007669"/>
    <property type="project" value="UniProtKB-EC"/>
</dbReference>
<dbReference type="EC" id="3.1.26.4" evidence="2"/>
<evidence type="ECO:0000256" key="3">
    <source>
        <dbReference type="SAM" id="MobiDB-lite"/>
    </source>
</evidence>
<dbReference type="InterPro" id="IPR052055">
    <property type="entry name" value="Hepadnavirus_pol/RT"/>
</dbReference>
<dbReference type="InterPro" id="IPR043128">
    <property type="entry name" value="Rev_trsase/Diguanyl_cyclase"/>
</dbReference>
<evidence type="ECO:0000256" key="1">
    <source>
        <dbReference type="ARBA" id="ARBA00010879"/>
    </source>
</evidence>
<keyword evidence="6" id="KW-1185">Reference proteome</keyword>
<comment type="similarity">
    <text evidence="1">Belongs to the beta type-B retroviral polymerase family. HERV class-II K(HML-2) pol subfamily.</text>
</comment>
<dbReference type="EMBL" id="JAMKFB020000068">
    <property type="protein sequence ID" value="KAL0153900.1"/>
    <property type="molecule type" value="Genomic_DNA"/>
</dbReference>
<dbReference type="CDD" id="cd03714">
    <property type="entry name" value="RT_DIRS1"/>
    <property type="match status" value="1"/>
</dbReference>
<name>A0ABD0MY35_CIRMR</name>
<comment type="caution">
    <text evidence="5">The sequence shown here is derived from an EMBL/GenBank/DDBJ whole genome shotgun (WGS) entry which is preliminary data.</text>
</comment>
<feature type="non-terminal residue" evidence="5">
    <location>
        <position position="919"/>
    </location>
</feature>
<reference evidence="5 6" key="1">
    <citation type="submission" date="2024-05" db="EMBL/GenBank/DDBJ databases">
        <title>Genome sequencing and assembly of Indian major carp, Cirrhinus mrigala (Hamilton, 1822).</title>
        <authorList>
            <person name="Mohindra V."/>
            <person name="Chowdhury L.M."/>
            <person name="Lal K."/>
            <person name="Jena J.K."/>
        </authorList>
    </citation>
    <scope>NUCLEOTIDE SEQUENCE [LARGE SCALE GENOMIC DNA]</scope>
    <source>
        <strain evidence="5">CM1030</strain>
        <tissue evidence="5">Blood</tissue>
    </source>
</reference>
<dbReference type="PANTHER" id="PTHR33050">
    <property type="entry name" value="REVERSE TRANSCRIPTASE DOMAIN-CONTAINING PROTEIN"/>
    <property type="match status" value="1"/>
</dbReference>
<evidence type="ECO:0000313" key="5">
    <source>
        <dbReference type="EMBL" id="KAL0153900.1"/>
    </source>
</evidence>
<gene>
    <name evidence="5" type="ORF">M9458_050821</name>
</gene>
<accession>A0ABD0MY35</accession>
<dbReference type="PROSITE" id="PS50878">
    <property type="entry name" value="RT_POL"/>
    <property type="match status" value="1"/>
</dbReference>
<feature type="region of interest" description="Disordered" evidence="3">
    <location>
        <begin position="279"/>
        <end position="302"/>
    </location>
</feature>
<sequence>DLDAMSVAATDSLFETIPDVTAGAEENLPADPSQHSGSETVSEKSGGSSSVVASLESTLKAMLARINLDPPQPAVGSENMFLRRAQRTSFTMPQCSDFTSVLVSALQNSTKATRPDQLTRTLAVMQDPETVGLGSMPPIESSVAALIVSPDEALRENVRCPNVECRRTDELLSRAYNATASLGRVSNSLVHMLVALHSSLRETSSDPLVMDLTELTLQTMGVLGNHCGTALGTLVQARRQVWLAQSSLPEVCRNNLRRLPLVPGRIFGPAAQEALDRHVSVSETRSRHVGTASGPRPPLAASGARFHSVDVVGLNRVDIKVTSDPQVPNDAPPPPLQKNVCGSVDAHRSAVGCFTESQLNHWRSITTNQWLLTTLSRGYRIQFRCRPPVHTGVRPTIVHDPRQTQALAHEVQVLLRKGAIEYVNPQVHPGGFFSIYFLVTKKDGGFRPILDLRNLNRFLKFLPFRMLRTTDMLQAVMPQDWFVTIDLKDAYFHIPIAPEHRQFLRFAIGGQIFQFKVLPFGLALAPRVFSKFVQAALEPLQRTGMRVLPYLDDWLVCAASPQQVIDQARRLLEHITALGITVNWDKCKLVPTQSTSYIGLALNSVTLLACPTSERIGSILGAIRRLRVGHTQRYVTLLRLLGKLTAATAVVPLGLLWLRPFQCWLIKKRLCPIQDKYTKIRVTCRCMQALTPWSQQQFLLTGIPLGPPPARWEVVRTDASLFGWGGSLAQEGSEWHLERGSAHSAHKCFGTDSGVPYPFAFSGRSQGKTCLGAHGQQGGCFLYQSSGRHKVAECASTCSQSTHLGADQSAFHPGSISTRTTQSCCRCSLSWQGVTGRLESTFGRRADDMENIWDCCHGCVCRQSHVSLSSMVFPEGRIMISGPGCVIPRLAGRDPICISPITTDLEDSVSVARLRAPSP</sequence>
<dbReference type="PANTHER" id="PTHR33050:SF7">
    <property type="entry name" value="RIBONUCLEASE H"/>
    <property type="match status" value="1"/>
</dbReference>
<dbReference type="Proteomes" id="UP001529510">
    <property type="component" value="Unassembled WGS sequence"/>
</dbReference>
<evidence type="ECO:0000256" key="2">
    <source>
        <dbReference type="ARBA" id="ARBA00012180"/>
    </source>
</evidence>
<feature type="compositionally biased region" description="Low complexity" evidence="3">
    <location>
        <begin position="36"/>
        <end position="49"/>
    </location>
</feature>